<name>A0AAV6V4W1_9ARAC</name>
<dbReference type="EMBL" id="JAFNEN010000152">
    <property type="protein sequence ID" value="KAG8191770.1"/>
    <property type="molecule type" value="Genomic_DNA"/>
</dbReference>
<keyword evidence="6 14" id="KW-1133">Transmembrane helix</keyword>
<evidence type="ECO:0000256" key="5">
    <source>
        <dbReference type="ARBA" id="ARBA00022692"/>
    </source>
</evidence>
<dbReference type="InterPro" id="IPR001873">
    <property type="entry name" value="ENaC"/>
</dbReference>
<dbReference type="GO" id="GO:0015280">
    <property type="term" value="F:ligand-gated sodium channel activity"/>
    <property type="evidence" value="ECO:0007669"/>
    <property type="project" value="TreeGrafter"/>
</dbReference>
<dbReference type="Gene3D" id="1.10.287.770">
    <property type="entry name" value="YojJ-like"/>
    <property type="match status" value="1"/>
</dbReference>
<keyword evidence="9 14" id="KW-0472">Membrane</keyword>
<keyword evidence="5 12" id="KW-0812">Transmembrane</keyword>
<dbReference type="GO" id="GO:0005886">
    <property type="term" value="C:plasma membrane"/>
    <property type="evidence" value="ECO:0007669"/>
    <property type="project" value="TreeGrafter"/>
</dbReference>
<evidence type="ECO:0000313" key="15">
    <source>
        <dbReference type="EMBL" id="KAG8191770.1"/>
    </source>
</evidence>
<protein>
    <submittedName>
        <fullName evidence="15">Uncharacterized protein</fullName>
    </submittedName>
</protein>
<keyword evidence="8 12" id="KW-0406">Ion transport</keyword>
<evidence type="ECO:0000256" key="1">
    <source>
        <dbReference type="ARBA" id="ARBA00004141"/>
    </source>
</evidence>
<dbReference type="AlphaFoldDB" id="A0AAV6V4W1"/>
<keyword evidence="16" id="KW-1185">Reference proteome</keyword>
<dbReference type="Proteomes" id="UP000827092">
    <property type="component" value="Unassembled WGS sequence"/>
</dbReference>
<feature type="region of interest" description="Disordered" evidence="13">
    <location>
        <begin position="13"/>
        <end position="41"/>
    </location>
</feature>
<keyword evidence="4 12" id="KW-0894">Sodium channel</keyword>
<evidence type="ECO:0000256" key="2">
    <source>
        <dbReference type="ARBA" id="ARBA00007193"/>
    </source>
</evidence>
<evidence type="ECO:0000313" key="16">
    <source>
        <dbReference type="Proteomes" id="UP000827092"/>
    </source>
</evidence>
<evidence type="ECO:0000256" key="7">
    <source>
        <dbReference type="ARBA" id="ARBA00023053"/>
    </source>
</evidence>
<evidence type="ECO:0000256" key="4">
    <source>
        <dbReference type="ARBA" id="ARBA00022461"/>
    </source>
</evidence>
<reference evidence="15 16" key="1">
    <citation type="journal article" date="2022" name="Nat. Ecol. Evol.">
        <title>A masculinizing supergene underlies an exaggerated male reproductive morph in a spider.</title>
        <authorList>
            <person name="Hendrickx F."/>
            <person name="De Corte Z."/>
            <person name="Sonet G."/>
            <person name="Van Belleghem S.M."/>
            <person name="Kostlbacher S."/>
            <person name="Vangestel C."/>
        </authorList>
    </citation>
    <scope>NUCLEOTIDE SEQUENCE [LARGE SCALE GENOMIC DNA]</scope>
    <source>
        <strain evidence="15">W744_W776</strain>
    </source>
</reference>
<feature type="transmembrane region" description="Helical" evidence="14">
    <location>
        <begin position="449"/>
        <end position="472"/>
    </location>
</feature>
<evidence type="ECO:0000256" key="9">
    <source>
        <dbReference type="ARBA" id="ARBA00023136"/>
    </source>
</evidence>
<dbReference type="PANTHER" id="PTHR11690:SF248">
    <property type="entry name" value="PICKPOCKET 17, ISOFORM A"/>
    <property type="match status" value="1"/>
</dbReference>
<feature type="transmembrane region" description="Helical" evidence="14">
    <location>
        <begin position="77"/>
        <end position="100"/>
    </location>
</feature>
<evidence type="ECO:0000256" key="14">
    <source>
        <dbReference type="SAM" id="Phobius"/>
    </source>
</evidence>
<sequence length="545" mass="62121">MLNCLRVSTLRAMSRPPTPYPVFRKKGPPQQQPEAKKAEEKNEVVEYCKDMLQKSMLTGVPQIVSAPTTRSKVFKTFVVMGSFTGFLYQTSAFLVIYFSYPTLVDVQVTTPPFVDVPSLTICNRNGLRRRVYCNLKPENCSVIDIPLDFCEKYPETCKNGDLIGGNMFPKEEALSDEVSATQEMVEEVGHPVFPLVSSCDFTSINVTFDFCRNTTYKSFIFQDLYGRKNKCYIVNALWSKASLNLGRVPTRARLEMTVDLEPDEYFSLDRTVSGQVAIHSPWNILNPFSEGFSIQPGKMYIIKLEEHIKNLLPRPYQTNCTDYIETWKSRGLNGPLSKEMCIEECILNQTMDICQCVLPNNLYPHNFKFCATDMCTNSVNYTHCFVKCSPACHDRTFQFTFKEEDIITKLMDSSVGKKNWNRTVLLWFLFKRTQVNIYRYRAKYEGIELFSFLGGFIGIWLGVSLIALLDFLESLATFTVFLFDRVKANPRIASIGSAIGSRMGRASRKNSLSSTSSIPWAKESDRNHLRVEDGFGRGPSDGFHF</sequence>
<evidence type="ECO:0000256" key="12">
    <source>
        <dbReference type="RuleBase" id="RU000679"/>
    </source>
</evidence>
<dbReference type="PANTHER" id="PTHR11690">
    <property type="entry name" value="AMILORIDE-SENSITIVE SODIUM CHANNEL-RELATED"/>
    <property type="match status" value="1"/>
</dbReference>
<evidence type="ECO:0000256" key="10">
    <source>
        <dbReference type="ARBA" id="ARBA00023201"/>
    </source>
</evidence>
<accession>A0AAV6V4W1</accession>
<keyword evidence="3 12" id="KW-0813">Transport</keyword>
<comment type="similarity">
    <text evidence="2 12">Belongs to the amiloride-sensitive sodium channel (TC 1.A.6) family.</text>
</comment>
<dbReference type="Pfam" id="PF00858">
    <property type="entry name" value="ASC"/>
    <property type="match status" value="1"/>
</dbReference>
<dbReference type="Gene3D" id="2.60.470.10">
    <property type="entry name" value="Acid-sensing ion channels like domains"/>
    <property type="match status" value="1"/>
</dbReference>
<keyword evidence="11 12" id="KW-0407">Ion channel</keyword>
<keyword evidence="10 12" id="KW-0739">Sodium transport</keyword>
<evidence type="ECO:0000256" key="13">
    <source>
        <dbReference type="SAM" id="MobiDB-lite"/>
    </source>
</evidence>
<evidence type="ECO:0000256" key="6">
    <source>
        <dbReference type="ARBA" id="ARBA00022989"/>
    </source>
</evidence>
<gene>
    <name evidence="15" type="ORF">JTE90_026809</name>
</gene>
<evidence type="ECO:0000256" key="11">
    <source>
        <dbReference type="ARBA" id="ARBA00023303"/>
    </source>
</evidence>
<comment type="caution">
    <text evidence="15">The sequence shown here is derived from an EMBL/GenBank/DDBJ whole genome shotgun (WGS) entry which is preliminary data.</text>
</comment>
<evidence type="ECO:0000256" key="3">
    <source>
        <dbReference type="ARBA" id="ARBA00022448"/>
    </source>
</evidence>
<comment type="subcellular location">
    <subcellularLocation>
        <location evidence="1">Membrane</location>
        <topology evidence="1">Multi-pass membrane protein</topology>
    </subcellularLocation>
</comment>
<keyword evidence="7" id="KW-0915">Sodium</keyword>
<proteinExistence type="inferred from homology"/>
<organism evidence="15 16">
    <name type="scientific">Oedothorax gibbosus</name>
    <dbReference type="NCBI Taxonomy" id="931172"/>
    <lineage>
        <taxon>Eukaryota</taxon>
        <taxon>Metazoa</taxon>
        <taxon>Ecdysozoa</taxon>
        <taxon>Arthropoda</taxon>
        <taxon>Chelicerata</taxon>
        <taxon>Arachnida</taxon>
        <taxon>Araneae</taxon>
        <taxon>Araneomorphae</taxon>
        <taxon>Entelegynae</taxon>
        <taxon>Araneoidea</taxon>
        <taxon>Linyphiidae</taxon>
        <taxon>Erigoninae</taxon>
        <taxon>Oedothorax</taxon>
    </lineage>
</organism>
<evidence type="ECO:0000256" key="8">
    <source>
        <dbReference type="ARBA" id="ARBA00023065"/>
    </source>
</evidence>